<dbReference type="Proteomes" id="UP000562492">
    <property type="component" value="Unassembled WGS sequence"/>
</dbReference>
<sequence length="370" mass="40663">MDFTSPAPPIAWQSIRDAHGKQVGHEIFNRSRTASTHTIDSDLSLAHSVLSHLKPAALLDEGLLFLNTTYESLRSPHLDLLPPGKIVLEIPSLGHAASSEVEGRRPALAALRDKGFALAFNHSVLDSAYAPWHDLVNYLKIDFSVLAAERAVLMIRWGRRIPGVTLIADKIESAAQLQLAQENQVDLLQGYAVRRPEPVPARVVLPTFKEVRALRAQLKTSPEPEALTAFLQAEPTLLFNLLRMAQSQELSKRHIYTSLTQLLASLRLEQLQAWAGMLDAVAQDGVQRPADCKALYQEHAMALIAAASIVWPDVPQDSLVLIAHSLLIGKQLGLCVQQSVDQLLPPPLAAPVLALESQWQDLLQTYTAPH</sequence>
<dbReference type="SUPFAM" id="SSF141868">
    <property type="entry name" value="EAL domain-like"/>
    <property type="match status" value="1"/>
</dbReference>
<organism evidence="1 2">
    <name type="scientific">Comamonas odontotermitis</name>
    <dbReference type="NCBI Taxonomy" id="379895"/>
    <lineage>
        <taxon>Bacteria</taxon>
        <taxon>Pseudomonadati</taxon>
        <taxon>Pseudomonadota</taxon>
        <taxon>Betaproteobacteria</taxon>
        <taxon>Burkholderiales</taxon>
        <taxon>Comamonadaceae</taxon>
        <taxon>Comamonas</taxon>
    </lineage>
</organism>
<protein>
    <submittedName>
        <fullName evidence="1">EAL and modified HD-GYP domain-containing signal transduction protein</fullName>
    </submittedName>
</protein>
<dbReference type="RefSeq" id="WP_184709301.1">
    <property type="nucleotide sequence ID" value="NZ_JACHKZ010000017.1"/>
</dbReference>
<evidence type="ECO:0000313" key="1">
    <source>
        <dbReference type="EMBL" id="MBB6578698.1"/>
    </source>
</evidence>
<dbReference type="Gene3D" id="3.20.20.450">
    <property type="entry name" value="EAL domain"/>
    <property type="match status" value="1"/>
</dbReference>
<gene>
    <name evidence="1" type="ORF">HNP33_002784</name>
</gene>
<reference evidence="1 2" key="1">
    <citation type="submission" date="2020-08" db="EMBL/GenBank/DDBJ databases">
        <title>Functional genomics of gut bacteria from endangered species of beetles.</title>
        <authorList>
            <person name="Carlos-Shanley C."/>
        </authorList>
    </citation>
    <scope>NUCLEOTIDE SEQUENCE [LARGE SCALE GENOMIC DNA]</scope>
    <source>
        <strain evidence="1 2">S00124</strain>
    </source>
</reference>
<evidence type="ECO:0000313" key="2">
    <source>
        <dbReference type="Proteomes" id="UP000562492"/>
    </source>
</evidence>
<dbReference type="EMBL" id="JACHKZ010000017">
    <property type="protein sequence ID" value="MBB6578698.1"/>
    <property type="molecule type" value="Genomic_DNA"/>
</dbReference>
<name>A0ABR6RI13_9BURK</name>
<accession>A0ABR6RI13</accession>
<proteinExistence type="predicted"/>
<comment type="caution">
    <text evidence="1">The sequence shown here is derived from an EMBL/GenBank/DDBJ whole genome shotgun (WGS) entry which is preliminary data.</text>
</comment>
<dbReference type="InterPro" id="IPR035919">
    <property type="entry name" value="EAL_sf"/>
</dbReference>
<keyword evidence="2" id="KW-1185">Reference proteome</keyword>